<dbReference type="Pfam" id="PF13240">
    <property type="entry name" value="Zn_Ribbon_1"/>
    <property type="match status" value="1"/>
</dbReference>
<dbReference type="EMBL" id="RRCM01000001">
    <property type="protein sequence ID" value="RRJ16455.1"/>
    <property type="molecule type" value="Genomic_DNA"/>
</dbReference>
<dbReference type="InterPro" id="IPR013325">
    <property type="entry name" value="RNA_pol_sigma_r2"/>
</dbReference>
<dbReference type="Pfam" id="PF04542">
    <property type="entry name" value="Sigma70_r2"/>
    <property type="match status" value="1"/>
</dbReference>
<keyword evidence="2" id="KW-0805">Transcription regulation</keyword>
<evidence type="ECO:0000256" key="1">
    <source>
        <dbReference type="ARBA" id="ARBA00010641"/>
    </source>
</evidence>
<evidence type="ECO:0000259" key="7">
    <source>
        <dbReference type="Pfam" id="PF04542"/>
    </source>
</evidence>
<dbReference type="AlphaFoldDB" id="A0A3P3Q5S1"/>
<feature type="domain" description="Zinc-ribbon" evidence="9">
    <location>
        <begin position="2"/>
        <end position="23"/>
    </location>
</feature>
<dbReference type="Pfam" id="PF04545">
    <property type="entry name" value="Sigma70_r4"/>
    <property type="match status" value="1"/>
</dbReference>
<dbReference type="InterPro" id="IPR014284">
    <property type="entry name" value="RNA_pol_sigma-70_dom"/>
</dbReference>
<proteinExistence type="inferred from homology"/>
<dbReference type="SUPFAM" id="SSF88659">
    <property type="entry name" value="Sigma3 and sigma4 domains of RNA polymerase sigma factors"/>
    <property type="match status" value="1"/>
</dbReference>
<dbReference type="InterPro" id="IPR036388">
    <property type="entry name" value="WH-like_DNA-bd_sf"/>
</dbReference>
<feature type="domain" description="RNA polymerase sigma-70 region 2" evidence="7">
    <location>
        <begin position="51"/>
        <end position="117"/>
    </location>
</feature>
<evidence type="ECO:0000313" key="11">
    <source>
        <dbReference type="Proteomes" id="UP000276982"/>
    </source>
</evidence>
<accession>A0A3P3Q5S1</accession>
<evidence type="ECO:0000259" key="8">
    <source>
        <dbReference type="Pfam" id="PF04545"/>
    </source>
</evidence>
<keyword evidence="5" id="KW-0804">Transcription</keyword>
<dbReference type="PANTHER" id="PTHR43133">
    <property type="entry name" value="RNA POLYMERASE ECF-TYPE SIGMA FACTO"/>
    <property type="match status" value="1"/>
</dbReference>
<evidence type="ECO:0000256" key="2">
    <source>
        <dbReference type="ARBA" id="ARBA00023015"/>
    </source>
</evidence>
<dbReference type="CDD" id="cd06171">
    <property type="entry name" value="Sigma70_r4"/>
    <property type="match status" value="1"/>
</dbReference>
<dbReference type="GO" id="GO:0003677">
    <property type="term" value="F:DNA binding"/>
    <property type="evidence" value="ECO:0007669"/>
    <property type="project" value="UniProtKB-KW"/>
</dbReference>
<dbReference type="Gene3D" id="1.10.1740.10">
    <property type="match status" value="1"/>
</dbReference>
<feature type="domain" description="RNA polymerase sigma-70 region 4" evidence="8">
    <location>
        <begin position="163"/>
        <end position="209"/>
    </location>
</feature>
<feature type="compositionally biased region" description="Low complexity" evidence="6">
    <location>
        <begin position="358"/>
        <end position="369"/>
    </location>
</feature>
<reference evidence="10 11" key="1">
    <citation type="submission" date="2018-11" db="EMBL/GenBank/DDBJ databases">
        <title>Genome sequencing of Lachnoanaerobaculum orale DSM 24553T.</title>
        <authorList>
            <person name="Kook J.-K."/>
            <person name="Park S.-N."/>
            <person name="Lim Y.K."/>
        </authorList>
    </citation>
    <scope>NUCLEOTIDE SEQUENCE [LARGE SCALE GENOMIC DNA]</scope>
    <source>
        <strain evidence="10 11">DSM 24553</strain>
    </source>
</reference>
<feature type="region of interest" description="Disordered" evidence="6">
    <location>
        <begin position="344"/>
        <end position="369"/>
    </location>
</feature>
<comment type="caution">
    <text evidence="10">The sequence shown here is derived from an EMBL/GenBank/DDBJ whole genome shotgun (WGS) entry which is preliminary data.</text>
</comment>
<dbReference type="InterPro" id="IPR039425">
    <property type="entry name" value="RNA_pol_sigma-70-like"/>
</dbReference>
<evidence type="ECO:0000259" key="9">
    <source>
        <dbReference type="Pfam" id="PF13240"/>
    </source>
</evidence>
<evidence type="ECO:0000256" key="6">
    <source>
        <dbReference type="SAM" id="MobiDB-lite"/>
    </source>
</evidence>
<dbReference type="InterPro" id="IPR026870">
    <property type="entry name" value="Zinc_ribbon_dom"/>
</dbReference>
<dbReference type="InterPro" id="IPR013324">
    <property type="entry name" value="RNA_pol_sigma_r3/r4-like"/>
</dbReference>
<protein>
    <submittedName>
        <fullName evidence="10">Sigma-70 family RNA polymerase sigma factor</fullName>
    </submittedName>
</protein>
<keyword evidence="3" id="KW-0731">Sigma factor</keyword>
<dbReference type="Proteomes" id="UP000276982">
    <property type="component" value="Unassembled WGS sequence"/>
</dbReference>
<dbReference type="InterPro" id="IPR007630">
    <property type="entry name" value="RNA_pol_sigma70_r4"/>
</dbReference>
<dbReference type="InterPro" id="IPR007627">
    <property type="entry name" value="RNA_pol_sigma70_r2"/>
</dbReference>
<evidence type="ECO:0000313" key="10">
    <source>
        <dbReference type="EMBL" id="RRJ16455.1"/>
    </source>
</evidence>
<dbReference type="GO" id="GO:0006352">
    <property type="term" value="P:DNA-templated transcription initiation"/>
    <property type="evidence" value="ECO:0007669"/>
    <property type="project" value="InterPro"/>
</dbReference>
<comment type="similarity">
    <text evidence="1">Belongs to the sigma-70 factor family. ECF subfamily.</text>
</comment>
<organism evidence="10 11">
    <name type="scientific">Lachnoanaerobaculum orale</name>
    <dbReference type="NCBI Taxonomy" id="979627"/>
    <lineage>
        <taxon>Bacteria</taxon>
        <taxon>Bacillati</taxon>
        <taxon>Bacillota</taxon>
        <taxon>Clostridia</taxon>
        <taxon>Lachnospirales</taxon>
        <taxon>Lachnospiraceae</taxon>
        <taxon>Lachnoanaerobaculum</taxon>
    </lineage>
</organism>
<evidence type="ECO:0000256" key="4">
    <source>
        <dbReference type="ARBA" id="ARBA00023125"/>
    </source>
</evidence>
<name>A0A3P3Q5S1_9FIRM</name>
<evidence type="ECO:0000256" key="3">
    <source>
        <dbReference type="ARBA" id="ARBA00023082"/>
    </source>
</evidence>
<evidence type="ECO:0000256" key="5">
    <source>
        <dbReference type="ARBA" id="ARBA00023163"/>
    </source>
</evidence>
<dbReference type="Gene3D" id="1.10.10.10">
    <property type="entry name" value="Winged helix-like DNA-binding domain superfamily/Winged helix DNA-binding domain"/>
    <property type="match status" value="1"/>
</dbReference>
<feature type="compositionally biased region" description="Basic and acidic residues" evidence="6">
    <location>
        <begin position="344"/>
        <end position="357"/>
    </location>
</feature>
<dbReference type="GO" id="GO:0016987">
    <property type="term" value="F:sigma factor activity"/>
    <property type="evidence" value="ECO:0007669"/>
    <property type="project" value="UniProtKB-KW"/>
</dbReference>
<sequence length="540" mass="59810">MYCGHCGKKISEDSNFCVFCGKPTELQKPQNELAEFVRKARAGDKDAFGVLYNNTYNQAFYTVKSMIKDDDAVNDILQDSYVKAFLHMDSFKGDDKFLPWIKQIAANTARDWLKKKKPMLFTDLNDDDDMVFEEQIEDEREENIPEKLIEHKETIRLIGEIVDSLPDDQRAVIGMYYYENKSVNDIASAMGASQSAIKSRLKYGRDKIKAKVEELKSKGTNLYGLAPFTFWLLLIRNMKGFTTELIPDANILHNVIESIDGISHNPTKTGHIKDTGKGNIKAPGVGAAAATGGMGAAKIILIALISTTVIGGCIFGISKVIGGSSAGKEVVEDTIDKNSLSDKVESTMEETEAKESTEAISSTEAAESISPNDEALEQYKIVVEQASTYKFDDDYDFSPTGNYQYALVKMKSDDPVQTLLLAQEVSNGDSYVRLFKYDTDTKVMHQPYKPYIVVNFSGGRNSVVENFNKMANGDGLRIFGVSRGRGDVLIQKVTLEGDNLDIEDVYTGKLGDDIPAELDGLEIEWHNSSDLSVFGTQSNN</sequence>
<dbReference type="NCBIfam" id="TIGR02937">
    <property type="entry name" value="sigma70-ECF"/>
    <property type="match status" value="1"/>
</dbReference>
<dbReference type="RefSeq" id="WP_124951876.1">
    <property type="nucleotide sequence ID" value="NZ_RRCM01000001.1"/>
</dbReference>
<gene>
    <name evidence="10" type="ORF">EHW90_05535</name>
</gene>
<keyword evidence="11" id="KW-1185">Reference proteome</keyword>
<dbReference type="SUPFAM" id="SSF88946">
    <property type="entry name" value="Sigma2 domain of RNA polymerase sigma factors"/>
    <property type="match status" value="1"/>
</dbReference>
<dbReference type="PANTHER" id="PTHR43133:SF8">
    <property type="entry name" value="RNA POLYMERASE SIGMA FACTOR HI_1459-RELATED"/>
    <property type="match status" value="1"/>
</dbReference>
<keyword evidence="4" id="KW-0238">DNA-binding</keyword>